<protein>
    <submittedName>
        <fullName evidence="4">Putative acetyltransferase</fullName>
    </submittedName>
</protein>
<sequence length="144" mass="16519">MEIRDKIREDYPTLIQLWEGSVRKTHHFLSEADIMEIKAVLPSYFDAIHVVVAIVNNQIIGFAGEQQKKLEMLFIADNAIGKGYGGQLFAKMVQQYHICLIDVNEDNQQAKEFYLYKGFEVVSRSETDDAGRPFPILHLEKSVD</sequence>
<dbReference type="STRING" id="142588.SAMN04488559_10932"/>
<accession>A0A1H9SV64</accession>
<dbReference type="AlphaFoldDB" id="A0A1H9SV64"/>
<dbReference type="InterPro" id="IPR016181">
    <property type="entry name" value="Acyl_CoA_acyltransferase"/>
</dbReference>
<gene>
    <name evidence="4" type="ORF">SAMN04488559_10932</name>
</gene>
<proteinExistence type="predicted"/>
<dbReference type="OrthoDB" id="9789605at2"/>
<feature type="domain" description="N-acetyltransferase" evidence="3">
    <location>
        <begin position="1"/>
        <end position="144"/>
    </location>
</feature>
<evidence type="ECO:0000313" key="5">
    <source>
        <dbReference type="Proteomes" id="UP000198948"/>
    </source>
</evidence>
<dbReference type="GO" id="GO:0016747">
    <property type="term" value="F:acyltransferase activity, transferring groups other than amino-acyl groups"/>
    <property type="evidence" value="ECO:0007669"/>
    <property type="project" value="InterPro"/>
</dbReference>
<dbReference type="SUPFAM" id="SSF55729">
    <property type="entry name" value="Acyl-CoA N-acyltransferases (Nat)"/>
    <property type="match status" value="1"/>
</dbReference>
<dbReference type="Proteomes" id="UP000198948">
    <property type="component" value="Unassembled WGS sequence"/>
</dbReference>
<dbReference type="PROSITE" id="PS51186">
    <property type="entry name" value="GNAT"/>
    <property type="match status" value="1"/>
</dbReference>
<dbReference type="EMBL" id="FOHA01000009">
    <property type="protein sequence ID" value="SER88259.1"/>
    <property type="molecule type" value="Genomic_DNA"/>
</dbReference>
<dbReference type="PANTHER" id="PTHR43800">
    <property type="entry name" value="PEPTIDYL-LYSINE N-ACETYLTRANSFERASE YJAB"/>
    <property type="match status" value="1"/>
</dbReference>
<evidence type="ECO:0000259" key="3">
    <source>
        <dbReference type="PROSITE" id="PS51186"/>
    </source>
</evidence>
<name>A0A1H9SV64_9LACT</name>
<organism evidence="4 5">
    <name type="scientific">Isobaculum melis</name>
    <dbReference type="NCBI Taxonomy" id="142588"/>
    <lineage>
        <taxon>Bacteria</taxon>
        <taxon>Bacillati</taxon>
        <taxon>Bacillota</taxon>
        <taxon>Bacilli</taxon>
        <taxon>Lactobacillales</taxon>
        <taxon>Carnobacteriaceae</taxon>
        <taxon>Isobaculum</taxon>
    </lineage>
</organism>
<evidence type="ECO:0000256" key="2">
    <source>
        <dbReference type="ARBA" id="ARBA00023315"/>
    </source>
</evidence>
<evidence type="ECO:0000256" key="1">
    <source>
        <dbReference type="ARBA" id="ARBA00022679"/>
    </source>
</evidence>
<dbReference type="PANTHER" id="PTHR43800:SF1">
    <property type="entry name" value="PEPTIDYL-LYSINE N-ACETYLTRANSFERASE YJAB"/>
    <property type="match status" value="1"/>
</dbReference>
<dbReference type="Pfam" id="PF13673">
    <property type="entry name" value="Acetyltransf_10"/>
    <property type="match status" value="1"/>
</dbReference>
<dbReference type="InterPro" id="IPR000182">
    <property type="entry name" value="GNAT_dom"/>
</dbReference>
<keyword evidence="5" id="KW-1185">Reference proteome</keyword>
<dbReference type="RefSeq" id="WP_092652197.1">
    <property type="nucleotide sequence ID" value="NZ_FOHA01000009.1"/>
</dbReference>
<reference evidence="4 5" key="1">
    <citation type="submission" date="2016-10" db="EMBL/GenBank/DDBJ databases">
        <authorList>
            <person name="de Groot N.N."/>
        </authorList>
    </citation>
    <scope>NUCLEOTIDE SEQUENCE [LARGE SCALE GENOMIC DNA]</scope>
    <source>
        <strain evidence="4 5">DSM 13760</strain>
    </source>
</reference>
<keyword evidence="2" id="KW-0012">Acyltransferase</keyword>
<keyword evidence="1 4" id="KW-0808">Transferase</keyword>
<evidence type="ECO:0000313" key="4">
    <source>
        <dbReference type="EMBL" id="SER88259.1"/>
    </source>
</evidence>
<dbReference type="Gene3D" id="3.40.630.30">
    <property type="match status" value="1"/>
</dbReference>